<name>A0A2J8ABF7_9CHLO</name>
<organism evidence="2 3">
    <name type="scientific">Tetrabaena socialis</name>
    <dbReference type="NCBI Taxonomy" id="47790"/>
    <lineage>
        <taxon>Eukaryota</taxon>
        <taxon>Viridiplantae</taxon>
        <taxon>Chlorophyta</taxon>
        <taxon>core chlorophytes</taxon>
        <taxon>Chlorophyceae</taxon>
        <taxon>CS clade</taxon>
        <taxon>Chlamydomonadales</taxon>
        <taxon>Tetrabaenaceae</taxon>
        <taxon>Tetrabaena</taxon>
    </lineage>
</organism>
<dbReference type="InterPro" id="IPR029903">
    <property type="entry name" value="RmlD-like-bd"/>
</dbReference>
<gene>
    <name evidence="2" type="ORF">TSOC_003465</name>
</gene>
<dbReference type="PANTHER" id="PTHR43242:SF1">
    <property type="entry name" value="NAD(P)-BINDING ROSSMANN-FOLD SUPERFAMILY PROTEIN"/>
    <property type="match status" value="1"/>
</dbReference>
<accession>A0A2J8ABF7</accession>
<dbReference type="Pfam" id="PF04321">
    <property type="entry name" value="RmlD_sub_bind"/>
    <property type="match status" value="1"/>
</dbReference>
<evidence type="ECO:0000313" key="2">
    <source>
        <dbReference type="EMBL" id="PNH09865.1"/>
    </source>
</evidence>
<dbReference type="Gene3D" id="3.40.50.720">
    <property type="entry name" value="NAD(P)-binding Rossmann-like Domain"/>
    <property type="match status" value="1"/>
</dbReference>
<dbReference type="EMBL" id="PGGS01000075">
    <property type="protein sequence ID" value="PNH09865.1"/>
    <property type="molecule type" value="Genomic_DNA"/>
</dbReference>
<protein>
    <recommendedName>
        <fullName evidence="1">RmlD-like substrate binding domain-containing protein</fullName>
    </recommendedName>
</protein>
<evidence type="ECO:0000313" key="3">
    <source>
        <dbReference type="Proteomes" id="UP000236333"/>
    </source>
</evidence>
<reference evidence="2 3" key="1">
    <citation type="journal article" date="2017" name="Mol. Biol. Evol.">
        <title>The 4-celled Tetrabaena socialis nuclear genome reveals the essential components for genetic control of cell number at the origin of multicellularity in the volvocine lineage.</title>
        <authorList>
            <person name="Featherston J."/>
            <person name="Arakaki Y."/>
            <person name="Hanschen E.R."/>
            <person name="Ferris P.J."/>
            <person name="Michod R.E."/>
            <person name="Olson B.J.S.C."/>
            <person name="Nozaki H."/>
            <person name="Durand P.M."/>
        </authorList>
    </citation>
    <scope>NUCLEOTIDE SEQUENCE [LARGE SCALE GENOMIC DNA]</scope>
    <source>
        <strain evidence="2 3">NIES-571</strain>
    </source>
</reference>
<dbReference type="InterPro" id="IPR036291">
    <property type="entry name" value="NAD(P)-bd_dom_sf"/>
</dbReference>
<feature type="domain" description="RmlD-like substrate binding" evidence="1">
    <location>
        <begin position="64"/>
        <end position="151"/>
    </location>
</feature>
<dbReference type="OrthoDB" id="6235964at2759"/>
<dbReference type="Proteomes" id="UP000236333">
    <property type="component" value="Unassembled WGS sequence"/>
</dbReference>
<comment type="caution">
    <text evidence="2">The sequence shown here is derived from an EMBL/GenBank/DDBJ whole genome shotgun (WGS) entry which is preliminary data.</text>
</comment>
<dbReference type="AlphaFoldDB" id="A0A2J8ABF7"/>
<keyword evidence="3" id="KW-1185">Reference proteome</keyword>
<evidence type="ECO:0000259" key="1">
    <source>
        <dbReference type="Pfam" id="PF04321"/>
    </source>
</evidence>
<proteinExistence type="predicted"/>
<dbReference type="PANTHER" id="PTHR43242">
    <property type="entry name" value="NAD(P)-BINDING ROSSMANN-FOLD SUPERFAMILY PROTEIN"/>
    <property type="match status" value="1"/>
</dbReference>
<sequence>MCLQRTATTAQASAVAGDKPTTFFDDEWRNPVYVRDLERLVRLLIQLDQGRRAGGPAAEGEQLQAAAAAAAAPRQHRVYNAGGPERLSRVDMARQVADCLGCGHGAIVAAPSASVSRGVASPPDISMDVSRLQQDLGFSPRPFREALRDIFPAAGSQ</sequence>
<dbReference type="SUPFAM" id="SSF51735">
    <property type="entry name" value="NAD(P)-binding Rossmann-fold domains"/>
    <property type="match status" value="1"/>
</dbReference>